<keyword evidence="2" id="KW-1185">Reference proteome</keyword>
<evidence type="ECO:0000313" key="1">
    <source>
        <dbReference type="EMBL" id="GAA4987290.1"/>
    </source>
</evidence>
<dbReference type="InterPro" id="IPR014990">
    <property type="entry name" value="DUF1838"/>
</dbReference>
<sequence length="326" mass="35777">MPEDLISPDDLTSPGELFASLADRDSRLFVQLLGRPDGQDMLYRISGKVLNHVRGDAYGKTFPHGATLFGVEGFNIRRLAADPRTGDLHLLSREIVFYTDPVTGKPLTSWTNPLDGHTRALPPITNAHVDSRYRIRDGVLFGVFGPAQVPLGGSVAPARMHDTLAWTVDVPPLYSLAERYGIDDDFGLANQTYAAWELFDFLVDRREADARTDGDGTPEGAMRVVNCWTRACPYIPAMAISEESAHGSLVYHARSWTLDGFDDLEPWLRSAVREGYPEYESAPAAPATGPNDTSWTVFHALELGPRGLTWRDWCAAASNGSNASNA</sequence>
<organism evidence="1 2">
    <name type="scientific">Yinghuangia aomiensis</name>
    <dbReference type="NCBI Taxonomy" id="676205"/>
    <lineage>
        <taxon>Bacteria</taxon>
        <taxon>Bacillati</taxon>
        <taxon>Actinomycetota</taxon>
        <taxon>Actinomycetes</taxon>
        <taxon>Kitasatosporales</taxon>
        <taxon>Streptomycetaceae</taxon>
        <taxon>Yinghuangia</taxon>
    </lineage>
</organism>
<dbReference type="Proteomes" id="UP001500466">
    <property type="component" value="Unassembled WGS sequence"/>
</dbReference>
<reference evidence="2" key="1">
    <citation type="journal article" date="2019" name="Int. J. Syst. Evol. Microbiol.">
        <title>The Global Catalogue of Microorganisms (GCM) 10K type strain sequencing project: providing services to taxonomists for standard genome sequencing and annotation.</title>
        <authorList>
            <consortium name="The Broad Institute Genomics Platform"/>
            <consortium name="The Broad Institute Genome Sequencing Center for Infectious Disease"/>
            <person name="Wu L."/>
            <person name="Ma J."/>
        </authorList>
    </citation>
    <scope>NUCLEOTIDE SEQUENCE [LARGE SCALE GENOMIC DNA]</scope>
    <source>
        <strain evidence="2">JCM 17986</strain>
    </source>
</reference>
<protein>
    <recommendedName>
        <fullName evidence="3">DUF1838 domain-containing protein</fullName>
    </recommendedName>
</protein>
<proteinExistence type="predicted"/>
<evidence type="ECO:0000313" key="2">
    <source>
        <dbReference type="Proteomes" id="UP001500466"/>
    </source>
</evidence>
<dbReference type="EMBL" id="BAABHS010000033">
    <property type="protein sequence ID" value="GAA4987290.1"/>
    <property type="molecule type" value="Genomic_DNA"/>
</dbReference>
<comment type="caution">
    <text evidence="1">The sequence shown here is derived from an EMBL/GenBank/DDBJ whole genome shotgun (WGS) entry which is preliminary data.</text>
</comment>
<name>A0ABP9I4A9_9ACTN</name>
<evidence type="ECO:0008006" key="3">
    <source>
        <dbReference type="Google" id="ProtNLM"/>
    </source>
</evidence>
<dbReference type="Pfam" id="PF08894">
    <property type="entry name" value="DUF1838"/>
    <property type="match status" value="1"/>
</dbReference>
<gene>
    <name evidence="1" type="ORF">GCM10023205_67510</name>
</gene>
<dbReference type="RefSeq" id="WP_345679592.1">
    <property type="nucleotide sequence ID" value="NZ_BAABHS010000033.1"/>
</dbReference>
<accession>A0ABP9I4A9</accession>